<evidence type="ECO:0000256" key="6">
    <source>
        <dbReference type="ARBA" id="ARBA00022927"/>
    </source>
</evidence>
<dbReference type="GO" id="GO:0005886">
    <property type="term" value="C:plasma membrane"/>
    <property type="evidence" value="ECO:0007669"/>
    <property type="project" value="UniProtKB-SubCell"/>
</dbReference>
<keyword evidence="3" id="KW-0813">Transport</keyword>
<protein>
    <submittedName>
        <fullName evidence="12">Preprotein translocase subunit YajC</fullName>
    </submittedName>
</protein>
<dbReference type="Proteomes" id="UP000198520">
    <property type="component" value="Unassembled WGS sequence"/>
</dbReference>
<keyword evidence="4" id="KW-1003">Cell membrane</keyword>
<dbReference type="Pfam" id="PF02699">
    <property type="entry name" value="YajC"/>
    <property type="match status" value="1"/>
</dbReference>
<name>A0A1I2FIM5_9MICO</name>
<feature type="region of interest" description="Disordered" evidence="10">
    <location>
        <begin position="85"/>
        <end position="115"/>
    </location>
</feature>
<keyword evidence="9 11" id="KW-0472">Membrane</keyword>
<comment type="similarity">
    <text evidence="2">Belongs to the YajC family.</text>
</comment>
<reference evidence="13" key="1">
    <citation type="submission" date="2016-10" db="EMBL/GenBank/DDBJ databases">
        <authorList>
            <person name="Varghese N."/>
            <person name="Submissions S."/>
        </authorList>
    </citation>
    <scope>NUCLEOTIDE SEQUENCE [LARGE SCALE GENOMIC DNA]</scope>
    <source>
        <strain evidence="13">DSM 19083</strain>
    </source>
</reference>
<dbReference type="EMBL" id="FONZ01000002">
    <property type="protein sequence ID" value="SFF04470.1"/>
    <property type="molecule type" value="Genomic_DNA"/>
</dbReference>
<dbReference type="SMART" id="SM01323">
    <property type="entry name" value="YajC"/>
    <property type="match status" value="1"/>
</dbReference>
<evidence type="ECO:0000256" key="1">
    <source>
        <dbReference type="ARBA" id="ARBA00004162"/>
    </source>
</evidence>
<keyword evidence="5 11" id="KW-0812">Transmembrane</keyword>
<feature type="transmembrane region" description="Helical" evidence="11">
    <location>
        <begin position="6"/>
        <end position="22"/>
    </location>
</feature>
<dbReference type="STRING" id="285351.SAMN04488035_1314"/>
<proteinExistence type="inferred from homology"/>
<dbReference type="OrthoDB" id="3267178at2"/>
<keyword evidence="6" id="KW-0653">Protein transport</keyword>
<dbReference type="PANTHER" id="PTHR33909">
    <property type="entry name" value="SEC TRANSLOCON ACCESSORY COMPLEX SUBUNIT YAJC"/>
    <property type="match status" value="1"/>
</dbReference>
<keyword evidence="7 11" id="KW-1133">Transmembrane helix</keyword>
<dbReference type="InterPro" id="IPR003849">
    <property type="entry name" value="Preprotein_translocase_YajC"/>
</dbReference>
<gene>
    <name evidence="12" type="ORF">SAMN04488035_1314</name>
</gene>
<dbReference type="GO" id="GO:0015031">
    <property type="term" value="P:protein transport"/>
    <property type="evidence" value="ECO:0007669"/>
    <property type="project" value="UniProtKB-KW"/>
</dbReference>
<evidence type="ECO:0000256" key="11">
    <source>
        <dbReference type="SAM" id="Phobius"/>
    </source>
</evidence>
<comment type="subcellular location">
    <subcellularLocation>
        <location evidence="1">Cell membrane</location>
        <topology evidence="1">Single-pass membrane protein</topology>
    </subcellularLocation>
</comment>
<sequence length="115" mass="12614">MPEDYTLILILLALGVMMWWSGRRARARQKEAARFRDLLAPGQEVMTGSGFFGTVTAVDGDRITLTSEGSRSVWLRQAIAKVVEPETEASDGAELEHADDAASDPTPDDRDQPHS</sequence>
<keyword evidence="8" id="KW-0811">Translocation</keyword>
<evidence type="ECO:0000256" key="8">
    <source>
        <dbReference type="ARBA" id="ARBA00023010"/>
    </source>
</evidence>
<evidence type="ECO:0000256" key="3">
    <source>
        <dbReference type="ARBA" id="ARBA00022448"/>
    </source>
</evidence>
<organism evidence="12 13">
    <name type="scientific">Flavimobilis marinus</name>
    <dbReference type="NCBI Taxonomy" id="285351"/>
    <lineage>
        <taxon>Bacteria</taxon>
        <taxon>Bacillati</taxon>
        <taxon>Actinomycetota</taxon>
        <taxon>Actinomycetes</taxon>
        <taxon>Micrococcales</taxon>
        <taxon>Jonesiaceae</taxon>
        <taxon>Flavimobilis</taxon>
    </lineage>
</organism>
<keyword evidence="13" id="KW-1185">Reference proteome</keyword>
<evidence type="ECO:0000256" key="9">
    <source>
        <dbReference type="ARBA" id="ARBA00023136"/>
    </source>
</evidence>
<evidence type="ECO:0000256" key="7">
    <source>
        <dbReference type="ARBA" id="ARBA00022989"/>
    </source>
</evidence>
<evidence type="ECO:0000256" key="4">
    <source>
        <dbReference type="ARBA" id="ARBA00022475"/>
    </source>
</evidence>
<evidence type="ECO:0000313" key="12">
    <source>
        <dbReference type="EMBL" id="SFF04470.1"/>
    </source>
</evidence>
<evidence type="ECO:0000256" key="10">
    <source>
        <dbReference type="SAM" id="MobiDB-lite"/>
    </source>
</evidence>
<dbReference type="AlphaFoldDB" id="A0A1I2FIM5"/>
<dbReference type="PANTHER" id="PTHR33909:SF1">
    <property type="entry name" value="SEC TRANSLOCON ACCESSORY COMPLEX SUBUNIT YAJC"/>
    <property type="match status" value="1"/>
</dbReference>
<evidence type="ECO:0000256" key="2">
    <source>
        <dbReference type="ARBA" id="ARBA00006742"/>
    </source>
</evidence>
<evidence type="ECO:0000313" key="13">
    <source>
        <dbReference type="Proteomes" id="UP000198520"/>
    </source>
</evidence>
<accession>A0A1I2FIM5</accession>
<evidence type="ECO:0000256" key="5">
    <source>
        <dbReference type="ARBA" id="ARBA00022692"/>
    </source>
</evidence>